<keyword evidence="5" id="KW-1185">Reference proteome</keyword>
<evidence type="ECO:0000256" key="3">
    <source>
        <dbReference type="SAM" id="Phobius"/>
    </source>
</evidence>
<feature type="compositionally biased region" description="Gly residues" evidence="2">
    <location>
        <begin position="325"/>
        <end position="341"/>
    </location>
</feature>
<proteinExistence type="predicted"/>
<evidence type="ECO:0000313" key="4">
    <source>
        <dbReference type="EMBL" id="TWT56194.1"/>
    </source>
</evidence>
<feature type="compositionally biased region" description="Low complexity" evidence="2">
    <location>
        <begin position="342"/>
        <end position="371"/>
    </location>
</feature>
<feature type="compositionally biased region" description="Polar residues" evidence="2">
    <location>
        <begin position="449"/>
        <end position="465"/>
    </location>
</feature>
<feature type="coiled-coil region" evidence="1">
    <location>
        <begin position="100"/>
        <end position="176"/>
    </location>
</feature>
<feature type="region of interest" description="Disordered" evidence="2">
    <location>
        <begin position="49"/>
        <end position="75"/>
    </location>
</feature>
<evidence type="ECO:0000256" key="1">
    <source>
        <dbReference type="SAM" id="Coils"/>
    </source>
</evidence>
<keyword evidence="3" id="KW-0812">Transmembrane</keyword>
<protein>
    <recommendedName>
        <fullName evidence="6">IncA protein</fullName>
    </recommendedName>
</protein>
<feature type="compositionally biased region" description="Low complexity" evidence="2">
    <location>
        <begin position="49"/>
        <end position="71"/>
    </location>
</feature>
<feature type="compositionally biased region" description="Polar residues" evidence="2">
    <location>
        <begin position="552"/>
        <end position="567"/>
    </location>
</feature>
<dbReference type="OrthoDB" id="233190at2"/>
<dbReference type="AlphaFoldDB" id="A0A5C5WYZ7"/>
<sequence length="732" mass="76682">MSRRRAGISPSLFPFLAVLICTLGTLILLLALVAQDAKEAVVAEAEQESQAASAATDPDTAEAAENSAAENDSPQTLTAAAADSMIEQERFRVSELVSYRDQQTAELERKRDEITQVESHMRKIQDELEALNTEVETAMESTDKPSSDIETDEQTLLLMREEAEKLRAEIKDLQSSERGTKPRVVIVPHRGPNGTQRRPVYVICDANGLQVMPEGVRISKEQALAATETNNPLSNPLGSALRVARRFAVEKYGDNQPPYPLLIVRPNGIYMYRVASALMKDWDDQYGYELVPGEVDLAFPGGDKVLRQDMETAVAEAAARNLQLAGGGYGGGGGRGRGRGYGRASSGDSSYSASGTPLAANQANASAGASNDPSQPAGQTGGAGEAGGSGGGTQSGNRQQRSLPTLSARDLDRQAQSKGYSLARDQRFSSGVYSQPPGSRSESYGAAQSVESQSDALNNFLNGKSNPGMDDSNPSGSGEMASQGGSGGEGTGDANDADASMNGEMNGDGENTAGGAADGAGPEGQAQSAGGNSSTGTSAASGAAMSPTGSAEQTETPEMTSSANPNGASQAAAMALSDAGHAGPSSRHDAESTSQSDGQSSGSPSASAAGQEPQNMVQRKGVDWALPEAFRGMGGTEFIRPIAMRCQHDRFELVDNGRVVRTIPLGSSGLERPTRELATAVRDRVANWGATMRGGYWKPRLEVSVGPRAEQQFEEFQRLMEDSGVEVTRRAP</sequence>
<evidence type="ECO:0008006" key="6">
    <source>
        <dbReference type="Google" id="ProtNLM"/>
    </source>
</evidence>
<organism evidence="4 5">
    <name type="scientific">Allorhodopirellula solitaria</name>
    <dbReference type="NCBI Taxonomy" id="2527987"/>
    <lineage>
        <taxon>Bacteria</taxon>
        <taxon>Pseudomonadati</taxon>
        <taxon>Planctomycetota</taxon>
        <taxon>Planctomycetia</taxon>
        <taxon>Pirellulales</taxon>
        <taxon>Pirellulaceae</taxon>
        <taxon>Allorhodopirellula</taxon>
    </lineage>
</organism>
<feature type="region of interest" description="Disordered" evidence="2">
    <location>
        <begin position="325"/>
        <end position="617"/>
    </location>
</feature>
<feature type="compositionally biased region" description="Low complexity" evidence="2">
    <location>
        <begin position="523"/>
        <end position="551"/>
    </location>
</feature>
<keyword evidence="3" id="KW-0472">Membrane</keyword>
<keyword evidence="1" id="KW-0175">Coiled coil</keyword>
<dbReference type="RefSeq" id="WP_146393225.1">
    <property type="nucleotide sequence ID" value="NZ_SJPK01000015.1"/>
</dbReference>
<feature type="compositionally biased region" description="Gly residues" evidence="2">
    <location>
        <begin position="379"/>
        <end position="394"/>
    </location>
</feature>
<comment type="caution">
    <text evidence="4">The sequence shown here is derived from an EMBL/GenBank/DDBJ whole genome shotgun (WGS) entry which is preliminary data.</text>
</comment>
<evidence type="ECO:0000313" key="5">
    <source>
        <dbReference type="Proteomes" id="UP000318053"/>
    </source>
</evidence>
<feature type="transmembrane region" description="Helical" evidence="3">
    <location>
        <begin position="12"/>
        <end position="34"/>
    </location>
</feature>
<keyword evidence="3" id="KW-1133">Transmembrane helix</keyword>
<name>A0A5C5WYZ7_9BACT</name>
<feature type="compositionally biased region" description="Polar residues" evidence="2">
    <location>
        <begin position="428"/>
        <end position="442"/>
    </location>
</feature>
<gene>
    <name evidence="4" type="ORF">CA85_43760</name>
</gene>
<dbReference type="EMBL" id="SJPK01000015">
    <property type="protein sequence ID" value="TWT56194.1"/>
    <property type="molecule type" value="Genomic_DNA"/>
</dbReference>
<feature type="compositionally biased region" description="Low complexity" evidence="2">
    <location>
        <begin position="568"/>
        <end position="579"/>
    </location>
</feature>
<feature type="compositionally biased region" description="Low complexity" evidence="2">
    <location>
        <begin position="592"/>
        <end position="611"/>
    </location>
</feature>
<evidence type="ECO:0000256" key="2">
    <source>
        <dbReference type="SAM" id="MobiDB-lite"/>
    </source>
</evidence>
<dbReference type="Proteomes" id="UP000318053">
    <property type="component" value="Unassembled WGS sequence"/>
</dbReference>
<reference evidence="4 5" key="1">
    <citation type="submission" date="2019-02" db="EMBL/GenBank/DDBJ databases">
        <title>Deep-cultivation of Planctomycetes and their phenomic and genomic characterization uncovers novel biology.</title>
        <authorList>
            <person name="Wiegand S."/>
            <person name="Jogler M."/>
            <person name="Boedeker C."/>
            <person name="Pinto D."/>
            <person name="Vollmers J."/>
            <person name="Rivas-Marin E."/>
            <person name="Kohn T."/>
            <person name="Peeters S.H."/>
            <person name="Heuer A."/>
            <person name="Rast P."/>
            <person name="Oberbeckmann S."/>
            <person name="Bunk B."/>
            <person name="Jeske O."/>
            <person name="Meyerdierks A."/>
            <person name="Storesund J.E."/>
            <person name="Kallscheuer N."/>
            <person name="Luecker S."/>
            <person name="Lage O.M."/>
            <person name="Pohl T."/>
            <person name="Merkel B.J."/>
            <person name="Hornburger P."/>
            <person name="Mueller R.-W."/>
            <person name="Bruemmer F."/>
            <person name="Labrenz M."/>
            <person name="Spormann A.M."/>
            <person name="Op Den Camp H."/>
            <person name="Overmann J."/>
            <person name="Amann R."/>
            <person name="Jetten M.S.M."/>
            <person name="Mascher T."/>
            <person name="Medema M.H."/>
            <person name="Devos D.P."/>
            <person name="Kaster A.-K."/>
            <person name="Ovreas L."/>
            <person name="Rohde M."/>
            <person name="Galperin M.Y."/>
            <person name="Jogler C."/>
        </authorList>
    </citation>
    <scope>NUCLEOTIDE SEQUENCE [LARGE SCALE GENOMIC DNA]</scope>
    <source>
        <strain evidence="4 5">CA85</strain>
    </source>
</reference>
<accession>A0A5C5WYZ7</accession>